<dbReference type="AlphaFoldDB" id="A0A3A4PFF9"/>
<name>A0A3A4PFF9_ABYX5</name>
<proteinExistence type="predicted"/>
<organism evidence="1 2">
    <name type="scientific">Abyssobacteria bacterium (strain SURF_5)</name>
    <dbReference type="NCBI Taxonomy" id="2093360"/>
    <lineage>
        <taxon>Bacteria</taxon>
        <taxon>Pseudomonadati</taxon>
        <taxon>Candidatus Hydrogenedentota</taxon>
        <taxon>Candidatus Abyssobacteria</taxon>
    </lineage>
</organism>
<comment type="caution">
    <text evidence="1">The sequence shown here is derived from an EMBL/GenBank/DDBJ whole genome shotgun (WGS) entry which is preliminary data.</text>
</comment>
<reference evidence="1 2" key="1">
    <citation type="journal article" date="2017" name="ISME J.">
        <title>Energy and carbon metabolisms in a deep terrestrial subsurface fluid microbial community.</title>
        <authorList>
            <person name="Momper L."/>
            <person name="Jungbluth S.P."/>
            <person name="Lee M.D."/>
            <person name="Amend J.P."/>
        </authorList>
    </citation>
    <scope>NUCLEOTIDE SEQUENCE [LARGE SCALE GENOMIC DNA]</scope>
    <source>
        <strain evidence="1">SURF_5</strain>
    </source>
</reference>
<gene>
    <name evidence="1" type="ORF">C4520_00445</name>
</gene>
<protein>
    <submittedName>
        <fullName evidence="1">Uncharacterized protein</fullName>
    </submittedName>
</protein>
<accession>A0A3A4PFF9</accession>
<evidence type="ECO:0000313" key="2">
    <source>
        <dbReference type="Proteomes" id="UP000265882"/>
    </source>
</evidence>
<dbReference type="Proteomes" id="UP000265882">
    <property type="component" value="Unassembled WGS sequence"/>
</dbReference>
<evidence type="ECO:0000313" key="1">
    <source>
        <dbReference type="EMBL" id="RJP26634.1"/>
    </source>
</evidence>
<sequence>MGAILSKRTLIVALFLAFFLVPANEAVLALEWSENVTSGGPQIVPYIISFGWGQDPDQITVKDPCTGEILAESAAYARGSYVTVKVIFRLRWGTVSAAVVAAKGSLGGLGPELAFFYGGYSQVVTMKTLEPLANTIGVEDVLWTWGYKTYLNPWQKIGSSTHKIYRLNKPPVEPNLYFPLVVWTTDWCDALPEPINDKAIADAIFQGFVSTGVIKYCGDNPGYTTDDVLCYGEGMCGGMKEVFYDACATQGVYVERSCWELWPSDMFIEFKWYHTIFFDPGLGRDEPTGSYPTVSFLEMKEVDSAYPCPRWFGEGSGFDDVREETRKAYRFGLYDGHCVNFLDYEGTLYLYDLSFGIGPIPDTFSTLPMSYEDLSGLELYDFRERYYNDAVDYMEGLIYCYFVDQEECPGHWADILDISPHVIPYEDQELLLLWKNEIRITEENQQCLPN</sequence>
<dbReference type="EMBL" id="QZKU01000005">
    <property type="protein sequence ID" value="RJP26634.1"/>
    <property type="molecule type" value="Genomic_DNA"/>
</dbReference>